<dbReference type="Pfam" id="PF00069">
    <property type="entry name" value="Pkinase"/>
    <property type="match status" value="1"/>
</dbReference>
<keyword evidence="2 10" id="KW-0723">Serine/threonine-protein kinase</keyword>
<dbReference type="InterPro" id="IPR000719">
    <property type="entry name" value="Prot_kinase_dom"/>
</dbReference>
<dbReference type="InterPro" id="IPR017441">
    <property type="entry name" value="Protein_kinase_ATP_BS"/>
</dbReference>
<organism evidence="10 11">
    <name type="scientific">Agrococcus baldri</name>
    <dbReference type="NCBI Taxonomy" id="153730"/>
    <lineage>
        <taxon>Bacteria</taxon>
        <taxon>Bacillati</taxon>
        <taxon>Actinomycetota</taxon>
        <taxon>Actinomycetes</taxon>
        <taxon>Micrococcales</taxon>
        <taxon>Microbacteriaceae</taxon>
        <taxon>Agrococcus</taxon>
    </lineage>
</organism>
<evidence type="ECO:0000256" key="1">
    <source>
        <dbReference type="ARBA" id="ARBA00012513"/>
    </source>
</evidence>
<evidence type="ECO:0000313" key="10">
    <source>
        <dbReference type="EMBL" id="SFS18123.1"/>
    </source>
</evidence>
<dbReference type="InterPro" id="IPR008271">
    <property type="entry name" value="Ser/Thr_kinase_AS"/>
</dbReference>
<dbReference type="Gene3D" id="3.30.200.20">
    <property type="entry name" value="Phosphorylase Kinase, domain 1"/>
    <property type="match status" value="1"/>
</dbReference>
<dbReference type="PROSITE" id="PS50011">
    <property type="entry name" value="PROTEIN_KINASE_DOM"/>
    <property type="match status" value="1"/>
</dbReference>
<dbReference type="GO" id="GO:0004674">
    <property type="term" value="F:protein serine/threonine kinase activity"/>
    <property type="evidence" value="ECO:0007669"/>
    <property type="project" value="UniProtKB-KW"/>
</dbReference>
<feature type="domain" description="Protein kinase" evidence="9">
    <location>
        <begin position="17"/>
        <end position="285"/>
    </location>
</feature>
<dbReference type="PROSITE" id="PS00108">
    <property type="entry name" value="PROTEIN_KINASE_ST"/>
    <property type="match status" value="1"/>
</dbReference>
<feature type="binding site" evidence="7">
    <location>
        <position position="46"/>
    </location>
    <ligand>
        <name>ATP</name>
        <dbReference type="ChEBI" id="CHEBI:30616"/>
    </ligand>
</feature>
<keyword evidence="4 7" id="KW-0547">Nucleotide-binding</keyword>
<dbReference type="Proteomes" id="UP000198506">
    <property type="component" value="Unassembled WGS sequence"/>
</dbReference>
<dbReference type="RefSeq" id="WP_143103108.1">
    <property type="nucleotide sequence ID" value="NZ_FOZN01000004.1"/>
</dbReference>
<feature type="compositionally biased region" description="Low complexity" evidence="8">
    <location>
        <begin position="421"/>
        <end position="440"/>
    </location>
</feature>
<feature type="region of interest" description="Disordered" evidence="8">
    <location>
        <begin position="346"/>
        <end position="366"/>
    </location>
</feature>
<keyword evidence="11" id="KW-1185">Reference proteome</keyword>
<dbReference type="SUPFAM" id="SSF56112">
    <property type="entry name" value="Protein kinase-like (PK-like)"/>
    <property type="match status" value="1"/>
</dbReference>
<keyword evidence="5 10" id="KW-0418">Kinase</keyword>
<dbReference type="AlphaFoldDB" id="A0AA94L0H5"/>
<dbReference type="CDD" id="cd14014">
    <property type="entry name" value="STKc_PknB_like"/>
    <property type="match status" value="1"/>
</dbReference>
<evidence type="ECO:0000256" key="4">
    <source>
        <dbReference type="ARBA" id="ARBA00022741"/>
    </source>
</evidence>
<feature type="region of interest" description="Disordered" evidence="8">
    <location>
        <begin position="421"/>
        <end position="514"/>
    </location>
</feature>
<dbReference type="EC" id="2.7.11.1" evidence="1"/>
<dbReference type="PROSITE" id="PS00107">
    <property type="entry name" value="PROTEIN_KINASE_ATP"/>
    <property type="match status" value="1"/>
</dbReference>
<evidence type="ECO:0000256" key="8">
    <source>
        <dbReference type="SAM" id="MobiDB-lite"/>
    </source>
</evidence>
<dbReference type="GO" id="GO:0005524">
    <property type="term" value="F:ATP binding"/>
    <property type="evidence" value="ECO:0007669"/>
    <property type="project" value="UniProtKB-UniRule"/>
</dbReference>
<dbReference type="PANTHER" id="PTHR43289:SF6">
    <property type="entry name" value="SERINE_THREONINE-PROTEIN KINASE NEKL-3"/>
    <property type="match status" value="1"/>
</dbReference>
<reference evidence="10 11" key="1">
    <citation type="submission" date="2016-10" db="EMBL/GenBank/DDBJ databases">
        <authorList>
            <person name="Varghese N."/>
            <person name="Submissions S."/>
        </authorList>
    </citation>
    <scope>NUCLEOTIDE SEQUENCE [LARGE SCALE GENOMIC DNA]</scope>
    <source>
        <strain evidence="10 11">IAM 15147</strain>
    </source>
</reference>
<evidence type="ECO:0000259" key="9">
    <source>
        <dbReference type="PROSITE" id="PS50011"/>
    </source>
</evidence>
<evidence type="ECO:0000313" key="11">
    <source>
        <dbReference type="Proteomes" id="UP000198506"/>
    </source>
</evidence>
<sequence length="514" mass="51704">MQGVDPLTPGALLADRYRIGSLLGAGGMSFVHRAVDETLGREVAVKALIRTSAEPVELERIGAEIDLLATLSHRALVTLFDAGTAVLEARPVTYLVMELVDGPTLGMRAAAGPIAPIDLAHMAQDMIEALVVVHAHGVVHRDIKPANILLAPSLVPGHEFTAKLADFGIAAIIDGDRLTDTGTVLGTAAYLSPEQAAGGRVGPASDVYSLGLVLLEAITGHREYPGPLMESLSARQARDPQVPGEIGYHWKSLLTAMTARDPDSRPTAKAVLQRLAATAEELPVVPPRDQPAPAAAPAAGAAALGTAATGAGATGATATGLVATDIAGAGAVPEATAASAARPVAAAPSLADNDDDHGDTKEFAVPTGRRPRRNWVVAGSVAAALAIVAAVAVFAMQGIGLPQSGTADVPEVSQAPADLVTETSAPPTPTPTTGTTTPVVTDDEPAPAPPETAPAETAPAETAPAETAPAETAPAETAPAEPAPTQSAPPPPAPTETSPAPSGMPAPPEETSSS</sequence>
<comment type="caution">
    <text evidence="10">The sequence shown here is derived from an EMBL/GenBank/DDBJ whole genome shotgun (WGS) entry which is preliminary data.</text>
</comment>
<evidence type="ECO:0000256" key="5">
    <source>
        <dbReference type="ARBA" id="ARBA00022777"/>
    </source>
</evidence>
<keyword evidence="6 7" id="KW-0067">ATP-binding</keyword>
<dbReference type="Gene3D" id="1.10.510.10">
    <property type="entry name" value="Transferase(Phosphotransferase) domain 1"/>
    <property type="match status" value="1"/>
</dbReference>
<protein>
    <recommendedName>
        <fullName evidence="1">non-specific serine/threonine protein kinase</fullName>
        <ecNumber evidence="1">2.7.11.1</ecNumber>
    </recommendedName>
</protein>
<proteinExistence type="predicted"/>
<dbReference type="PANTHER" id="PTHR43289">
    <property type="entry name" value="MITOGEN-ACTIVATED PROTEIN KINASE KINASE KINASE 20-RELATED"/>
    <property type="match status" value="1"/>
</dbReference>
<dbReference type="SMART" id="SM00220">
    <property type="entry name" value="S_TKc"/>
    <property type="match status" value="1"/>
</dbReference>
<name>A0AA94L0H5_9MICO</name>
<evidence type="ECO:0000256" key="6">
    <source>
        <dbReference type="ARBA" id="ARBA00022840"/>
    </source>
</evidence>
<dbReference type="EMBL" id="FOZN01000004">
    <property type="protein sequence ID" value="SFS18123.1"/>
    <property type="molecule type" value="Genomic_DNA"/>
</dbReference>
<feature type="compositionally biased region" description="Low complexity" evidence="8">
    <location>
        <begin position="453"/>
        <end position="486"/>
    </location>
</feature>
<evidence type="ECO:0000256" key="2">
    <source>
        <dbReference type="ARBA" id="ARBA00022527"/>
    </source>
</evidence>
<gene>
    <name evidence="10" type="ORF">SAMN04487783_2536</name>
</gene>
<keyword evidence="3" id="KW-0808">Transferase</keyword>
<dbReference type="InterPro" id="IPR011009">
    <property type="entry name" value="Kinase-like_dom_sf"/>
</dbReference>
<accession>A0AA94L0H5</accession>
<evidence type="ECO:0000256" key="3">
    <source>
        <dbReference type="ARBA" id="ARBA00022679"/>
    </source>
</evidence>
<evidence type="ECO:0000256" key="7">
    <source>
        <dbReference type="PROSITE-ProRule" id="PRU10141"/>
    </source>
</evidence>